<feature type="domain" description="DDE Tnp4" evidence="8">
    <location>
        <begin position="172"/>
        <end position="337"/>
    </location>
</feature>
<sequence length="407" mass="46991">MQNSSSSEDDALAAYYILKLRKKRKAKRYWVHDILKKRQNQGDFNNLVKDLENDPERYWNYFHMNKEDFNEVLNAIYGDIEKQRTQLRIPVSPPERLAVCLRFLVTGDSYRSIAFCFRLGETTVSNIVSEVCRALWLRLQPAFMPEPDENILLSSTEQFENKWQYPNCAGAIDGKHVVIQFPRNSGSNYFNYKKTFSIVLLALVDANYKFIAIDVGAYGRNSDSSILLHSKMGKKLEAGDFGMPPDKVLPGTNISMPCVILGDEAFTLSSYMMRPYPRAFAREEHKLIYNYRHCRARRVSENAFGIMAQKFRVYRRPLEMHVDTVIRIVKATCILHNFMRCKTMIGSGGITDEEEASLIESGALDDIQPTNRRGRVAAYEIRNKFANYFNSPNGSVPWQSQRIHRLE</sequence>
<evidence type="ECO:0000256" key="1">
    <source>
        <dbReference type="ARBA" id="ARBA00001968"/>
    </source>
</evidence>
<evidence type="ECO:0000259" key="8">
    <source>
        <dbReference type="Pfam" id="PF13359"/>
    </source>
</evidence>
<evidence type="ECO:0000256" key="2">
    <source>
        <dbReference type="ARBA" id="ARBA00004123"/>
    </source>
</evidence>
<dbReference type="GO" id="GO:0016787">
    <property type="term" value="F:hydrolase activity"/>
    <property type="evidence" value="ECO:0007669"/>
    <property type="project" value="UniProtKB-KW"/>
</dbReference>
<comment type="caution">
    <text evidence="9">The sequence shown here is derived from an EMBL/GenBank/DDBJ whole genome shotgun (WGS) entry which is preliminary data.</text>
</comment>
<dbReference type="EMBL" id="JAVRBK010000002">
    <property type="protein sequence ID" value="KAK5648227.1"/>
    <property type="molecule type" value="Genomic_DNA"/>
</dbReference>
<gene>
    <name evidence="9" type="ORF">RI129_003119</name>
</gene>
<dbReference type="AlphaFoldDB" id="A0AAN7ZMH7"/>
<dbReference type="PANTHER" id="PTHR22930">
    <property type="match status" value="1"/>
</dbReference>
<keyword evidence="10" id="KW-1185">Reference proteome</keyword>
<accession>A0AAN7ZMH7</accession>
<comment type="similarity">
    <text evidence="3">Belongs to the HARBI1 family.</text>
</comment>
<organism evidence="9 10">
    <name type="scientific">Pyrocoelia pectoralis</name>
    <dbReference type="NCBI Taxonomy" id="417401"/>
    <lineage>
        <taxon>Eukaryota</taxon>
        <taxon>Metazoa</taxon>
        <taxon>Ecdysozoa</taxon>
        <taxon>Arthropoda</taxon>
        <taxon>Hexapoda</taxon>
        <taxon>Insecta</taxon>
        <taxon>Pterygota</taxon>
        <taxon>Neoptera</taxon>
        <taxon>Endopterygota</taxon>
        <taxon>Coleoptera</taxon>
        <taxon>Polyphaga</taxon>
        <taxon>Elateriformia</taxon>
        <taxon>Elateroidea</taxon>
        <taxon>Lampyridae</taxon>
        <taxon>Lampyrinae</taxon>
        <taxon>Pyrocoelia</taxon>
    </lineage>
</organism>
<keyword evidence="7" id="KW-0539">Nucleus</keyword>
<keyword evidence="5" id="KW-0479">Metal-binding</keyword>
<comment type="subcellular location">
    <subcellularLocation>
        <location evidence="2">Nucleus</location>
    </subcellularLocation>
</comment>
<name>A0AAN7ZMH7_9COLE</name>
<dbReference type="GO" id="GO:0005634">
    <property type="term" value="C:nucleus"/>
    <property type="evidence" value="ECO:0007669"/>
    <property type="project" value="UniProtKB-SubCell"/>
</dbReference>
<evidence type="ECO:0000256" key="3">
    <source>
        <dbReference type="ARBA" id="ARBA00006958"/>
    </source>
</evidence>
<evidence type="ECO:0000256" key="4">
    <source>
        <dbReference type="ARBA" id="ARBA00022722"/>
    </source>
</evidence>
<dbReference type="GO" id="GO:0046872">
    <property type="term" value="F:metal ion binding"/>
    <property type="evidence" value="ECO:0007669"/>
    <property type="project" value="UniProtKB-KW"/>
</dbReference>
<keyword evidence="4" id="KW-0540">Nuclease</keyword>
<proteinExistence type="inferred from homology"/>
<protein>
    <recommendedName>
        <fullName evidence="8">DDE Tnp4 domain-containing protein</fullName>
    </recommendedName>
</protein>
<dbReference type="GO" id="GO:0004518">
    <property type="term" value="F:nuclease activity"/>
    <property type="evidence" value="ECO:0007669"/>
    <property type="project" value="UniProtKB-KW"/>
</dbReference>
<evidence type="ECO:0000256" key="7">
    <source>
        <dbReference type="ARBA" id="ARBA00023242"/>
    </source>
</evidence>
<dbReference type="Pfam" id="PF13359">
    <property type="entry name" value="DDE_Tnp_4"/>
    <property type="match status" value="1"/>
</dbReference>
<reference evidence="9 10" key="1">
    <citation type="journal article" date="2024" name="Insects">
        <title>An Improved Chromosome-Level Genome Assembly of the Firefly Pyrocoelia pectoralis.</title>
        <authorList>
            <person name="Fu X."/>
            <person name="Meyer-Rochow V.B."/>
            <person name="Ballantyne L."/>
            <person name="Zhu X."/>
        </authorList>
    </citation>
    <scope>NUCLEOTIDE SEQUENCE [LARGE SCALE GENOMIC DNA]</scope>
    <source>
        <strain evidence="9">XCY_ONT2</strain>
    </source>
</reference>
<dbReference type="InterPro" id="IPR045249">
    <property type="entry name" value="HARBI1-like"/>
</dbReference>
<dbReference type="Proteomes" id="UP001329430">
    <property type="component" value="Chromosome 2"/>
</dbReference>
<dbReference type="PANTHER" id="PTHR22930:SF269">
    <property type="entry name" value="NUCLEASE HARBI1-LIKE PROTEIN"/>
    <property type="match status" value="1"/>
</dbReference>
<dbReference type="InterPro" id="IPR027806">
    <property type="entry name" value="HARBI1_dom"/>
</dbReference>
<comment type="cofactor">
    <cofactor evidence="1">
        <name>a divalent metal cation</name>
        <dbReference type="ChEBI" id="CHEBI:60240"/>
    </cofactor>
</comment>
<evidence type="ECO:0000256" key="6">
    <source>
        <dbReference type="ARBA" id="ARBA00022801"/>
    </source>
</evidence>
<evidence type="ECO:0000256" key="5">
    <source>
        <dbReference type="ARBA" id="ARBA00022723"/>
    </source>
</evidence>
<evidence type="ECO:0000313" key="10">
    <source>
        <dbReference type="Proteomes" id="UP001329430"/>
    </source>
</evidence>
<keyword evidence="6" id="KW-0378">Hydrolase</keyword>
<evidence type="ECO:0000313" key="9">
    <source>
        <dbReference type="EMBL" id="KAK5648227.1"/>
    </source>
</evidence>